<dbReference type="GO" id="GO:0005615">
    <property type="term" value="C:extracellular space"/>
    <property type="evidence" value="ECO:0007669"/>
    <property type="project" value="TreeGrafter"/>
</dbReference>
<evidence type="ECO:0000256" key="2">
    <source>
        <dbReference type="ARBA" id="ARBA00022859"/>
    </source>
</evidence>
<gene>
    <name evidence="6" type="ORF">D5F01_LYC05678</name>
</gene>
<dbReference type="InterPro" id="IPR035914">
    <property type="entry name" value="Sperma_CUB_dom_sf"/>
</dbReference>
<keyword evidence="6" id="KW-0645">Protease</keyword>
<dbReference type="FunFam" id="2.60.120.290:FF:000012">
    <property type="entry name" value="mannan-binding lectin serine protease 1 isoform X1"/>
    <property type="match status" value="1"/>
</dbReference>
<feature type="domain" description="CUB" evidence="5">
    <location>
        <begin position="1"/>
        <end position="115"/>
    </location>
</feature>
<dbReference type="SUPFAM" id="SSF49854">
    <property type="entry name" value="Spermadhesin, CUB domain"/>
    <property type="match status" value="1"/>
</dbReference>
<evidence type="ECO:0000256" key="3">
    <source>
        <dbReference type="ARBA" id="ARBA00023157"/>
    </source>
</evidence>
<dbReference type="CDD" id="cd00041">
    <property type="entry name" value="CUB"/>
    <property type="match status" value="1"/>
</dbReference>
<evidence type="ECO:0000313" key="7">
    <source>
        <dbReference type="Proteomes" id="UP000424527"/>
    </source>
</evidence>
<dbReference type="GO" id="GO:0006508">
    <property type="term" value="P:proteolysis"/>
    <property type="evidence" value="ECO:0007669"/>
    <property type="project" value="UniProtKB-KW"/>
</dbReference>
<dbReference type="Gene3D" id="2.60.120.290">
    <property type="entry name" value="Spermadhesin, CUB domain"/>
    <property type="match status" value="1"/>
</dbReference>
<keyword evidence="7" id="KW-1185">Reference proteome</keyword>
<evidence type="ECO:0000256" key="4">
    <source>
        <dbReference type="PROSITE-ProRule" id="PRU00059"/>
    </source>
</evidence>
<keyword evidence="2" id="KW-0391">Immunity</keyword>
<comment type="caution">
    <text evidence="6">The sequence shown here is derived from an EMBL/GenBank/DDBJ whole genome shotgun (WGS) entry which is preliminary data.</text>
</comment>
<dbReference type="PANTHER" id="PTHR24255:SF13">
    <property type="entry name" value="MANNAN-BINDING LECTIN SERINE PROTEASE 1"/>
    <property type="match status" value="1"/>
</dbReference>
<dbReference type="GO" id="GO:0004252">
    <property type="term" value="F:serine-type endopeptidase activity"/>
    <property type="evidence" value="ECO:0007669"/>
    <property type="project" value="TreeGrafter"/>
</dbReference>
<name>A0A6G0IU07_LARCR</name>
<dbReference type="PROSITE" id="PS01180">
    <property type="entry name" value="CUB"/>
    <property type="match status" value="1"/>
</dbReference>
<accession>A0A6G0IU07</accession>
<keyword evidence="3" id="KW-1015">Disulfide bond</keyword>
<protein>
    <submittedName>
        <fullName evidence="6">Mannan-binding lectin serine protease 1</fullName>
    </submittedName>
</protein>
<dbReference type="PANTHER" id="PTHR24255">
    <property type="entry name" value="COMPLEMENT COMPONENT 1, S SUBCOMPONENT-RELATED"/>
    <property type="match status" value="1"/>
</dbReference>
<evidence type="ECO:0000313" key="6">
    <source>
        <dbReference type="EMBL" id="KAE8294761.1"/>
    </source>
</evidence>
<dbReference type="GO" id="GO:0045087">
    <property type="term" value="P:innate immune response"/>
    <property type="evidence" value="ECO:0007669"/>
    <property type="project" value="UniProtKB-KW"/>
</dbReference>
<dbReference type="EMBL" id="REGW02000006">
    <property type="protein sequence ID" value="KAE8294761.1"/>
    <property type="molecule type" value="Genomic_DNA"/>
</dbReference>
<organism evidence="6 7">
    <name type="scientific">Larimichthys crocea</name>
    <name type="common">Large yellow croaker</name>
    <name type="synonym">Pseudosciaena crocea</name>
    <dbReference type="NCBI Taxonomy" id="215358"/>
    <lineage>
        <taxon>Eukaryota</taxon>
        <taxon>Metazoa</taxon>
        <taxon>Chordata</taxon>
        <taxon>Craniata</taxon>
        <taxon>Vertebrata</taxon>
        <taxon>Euteleostomi</taxon>
        <taxon>Actinopterygii</taxon>
        <taxon>Neopterygii</taxon>
        <taxon>Teleostei</taxon>
        <taxon>Neoteleostei</taxon>
        <taxon>Acanthomorphata</taxon>
        <taxon>Eupercaria</taxon>
        <taxon>Sciaenidae</taxon>
        <taxon>Larimichthys</taxon>
    </lineage>
</organism>
<sequence>MYGSLQSPNFPDPYPRETRLQWNLSVPVGFRIRLYFSHFDLEPSYLCEYDYVKVEAEEDQVLALFCGQEDTDTEAVPDQRIIESPRNSLKVSFSSDFSNEESTLGSGLTTALWIKAGGSDFGPFCGDRPPAEIQTDSNTAAIFFQRQLRRNLGWRSRTRLQEVSVQYLKLRPTPC</sequence>
<dbReference type="InterPro" id="IPR000859">
    <property type="entry name" value="CUB_dom"/>
</dbReference>
<comment type="caution">
    <text evidence="4">Lacks conserved residue(s) required for the propagation of feature annotation.</text>
</comment>
<dbReference type="Proteomes" id="UP000424527">
    <property type="component" value="Unassembled WGS sequence"/>
</dbReference>
<keyword evidence="1" id="KW-0399">Innate immunity</keyword>
<dbReference type="AlphaFoldDB" id="A0A6G0IU07"/>
<proteinExistence type="predicted"/>
<keyword evidence="6" id="KW-0378">Hydrolase</keyword>
<dbReference type="Pfam" id="PF00431">
    <property type="entry name" value="CUB"/>
    <property type="match status" value="1"/>
</dbReference>
<evidence type="ECO:0000256" key="1">
    <source>
        <dbReference type="ARBA" id="ARBA00022588"/>
    </source>
</evidence>
<evidence type="ECO:0000259" key="5">
    <source>
        <dbReference type="PROSITE" id="PS01180"/>
    </source>
</evidence>
<dbReference type="SMART" id="SM00042">
    <property type="entry name" value="CUB"/>
    <property type="match status" value="1"/>
</dbReference>
<reference evidence="6 7" key="1">
    <citation type="submission" date="2019-07" db="EMBL/GenBank/DDBJ databases">
        <title>Chromosome genome assembly for large yellow croaker.</title>
        <authorList>
            <person name="Xiao S."/>
        </authorList>
    </citation>
    <scope>NUCLEOTIDE SEQUENCE [LARGE SCALE GENOMIC DNA]</scope>
    <source>
        <strain evidence="6">JMULYC20181020</strain>
        <tissue evidence="6">Muscle</tissue>
    </source>
</reference>